<feature type="domain" description="Uracil-DNA glycosylase-like" evidence="1">
    <location>
        <begin position="6"/>
        <end position="154"/>
    </location>
</feature>
<accession>A0A429ZZE1</accession>
<name>A0A429ZZE1_9ENTE</name>
<keyword evidence="3" id="KW-1185">Reference proteome</keyword>
<dbReference type="NCBIfam" id="TIGR04274">
    <property type="entry name" value="hypoxanDNAglyco"/>
    <property type="match status" value="1"/>
</dbReference>
<proteinExistence type="predicted"/>
<dbReference type="InterPro" id="IPR036895">
    <property type="entry name" value="Uracil-DNA_glycosylase-like_sf"/>
</dbReference>
<dbReference type="Pfam" id="PF03167">
    <property type="entry name" value="UDG"/>
    <property type="match status" value="1"/>
</dbReference>
<dbReference type="SUPFAM" id="SSF52141">
    <property type="entry name" value="Uracil-DNA glycosylase-like"/>
    <property type="match status" value="1"/>
</dbReference>
<organism evidence="2 3">
    <name type="scientific">Vagococcus vulneris</name>
    <dbReference type="NCBI Taxonomy" id="1977869"/>
    <lineage>
        <taxon>Bacteria</taxon>
        <taxon>Bacillati</taxon>
        <taxon>Bacillota</taxon>
        <taxon>Bacilli</taxon>
        <taxon>Lactobacillales</taxon>
        <taxon>Enterococcaceae</taxon>
        <taxon>Vagococcus</taxon>
    </lineage>
</organism>
<dbReference type="RefSeq" id="WP_125983699.1">
    <property type="nucleotide sequence ID" value="NZ_NGJS01000005.1"/>
</dbReference>
<evidence type="ECO:0000259" key="1">
    <source>
        <dbReference type="SMART" id="SM00986"/>
    </source>
</evidence>
<dbReference type="OrthoDB" id="9796171at2"/>
<sequence length="163" mass="18516">MKIGFPPIINQGAKVLILGSAPGEVSLRKQQYYGNNGNQFWKILFDYFNTPLTADYTEKKQFLLEHHVGLWDVYDAFEREGSSDNLITEYVLNDFTDILTNNSLKLIIANGKKAHSEIIKNHLFNQLPVTYCISTSGAANNYMDLRKKQWTDALDSVFKTSSA</sequence>
<evidence type="ECO:0000313" key="2">
    <source>
        <dbReference type="EMBL" id="RST99382.1"/>
    </source>
</evidence>
<dbReference type="CDD" id="cd10032">
    <property type="entry name" value="UDG-F6_HDG"/>
    <property type="match status" value="1"/>
</dbReference>
<dbReference type="SMART" id="SM00987">
    <property type="entry name" value="UreE_C"/>
    <property type="match status" value="1"/>
</dbReference>
<dbReference type="Proteomes" id="UP000287857">
    <property type="component" value="Unassembled WGS sequence"/>
</dbReference>
<dbReference type="Gene3D" id="3.40.470.10">
    <property type="entry name" value="Uracil-DNA glycosylase-like domain"/>
    <property type="match status" value="1"/>
</dbReference>
<dbReference type="AlphaFoldDB" id="A0A429ZZE1"/>
<protein>
    <submittedName>
        <fullName evidence="2">DNA-deoxyinosine glycosylase</fullName>
    </submittedName>
</protein>
<dbReference type="InterPro" id="IPR026353">
    <property type="entry name" value="Hypoxan-DNA_Glyclase"/>
</dbReference>
<dbReference type="SMART" id="SM00986">
    <property type="entry name" value="UDG"/>
    <property type="match status" value="1"/>
</dbReference>
<comment type="caution">
    <text evidence="2">The sequence shown here is derived from an EMBL/GenBank/DDBJ whole genome shotgun (WGS) entry which is preliminary data.</text>
</comment>
<gene>
    <name evidence="2" type="ORF">CBF37_05270</name>
</gene>
<dbReference type="EMBL" id="NGJS01000005">
    <property type="protein sequence ID" value="RST99382.1"/>
    <property type="molecule type" value="Genomic_DNA"/>
</dbReference>
<evidence type="ECO:0000313" key="3">
    <source>
        <dbReference type="Proteomes" id="UP000287857"/>
    </source>
</evidence>
<reference evidence="2 3" key="1">
    <citation type="submission" date="2017-05" db="EMBL/GenBank/DDBJ databases">
        <title>Vagococcus spp. assemblies.</title>
        <authorList>
            <person name="Gulvik C.A."/>
        </authorList>
    </citation>
    <scope>NUCLEOTIDE SEQUENCE [LARGE SCALE GENOMIC DNA]</scope>
    <source>
        <strain evidence="2 3">SS1995</strain>
    </source>
</reference>
<dbReference type="InterPro" id="IPR005122">
    <property type="entry name" value="Uracil-DNA_glycosylase-like"/>
</dbReference>